<dbReference type="AlphaFoldDB" id="A0AAV7SST8"/>
<dbReference type="EMBL" id="JANPWB010000008">
    <property type="protein sequence ID" value="KAJ1167076.1"/>
    <property type="molecule type" value="Genomic_DNA"/>
</dbReference>
<evidence type="ECO:0000313" key="3">
    <source>
        <dbReference type="Proteomes" id="UP001066276"/>
    </source>
</evidence>
<feature type="region of interest" description="Disordered" evidence="1">
    <location>
        <begin position="31"/>
        <end position="55"/>
    </location>
</feature>
<protein>
    <submittedName>
        <fullName evidence="2">Uncharacterized protein</fullName>
    </submittedName>
</protein>
<accession>A0AAV7SST8</accession>
<dbReference type="Proteomes" id="UP001066276">
    <property type="component" value="Chromosome 4_2"/>
</dbReference>
<name>A0AAV7SST8_PLEWA</name>
<evidence type="ECO:0000313" key="2">
    <source>
        <dbReference type="EMBL" id="KAJ1167076.1"/>
    </source>
</evidence>
<proteinExistence type="predicted"/>
<reference evidence="2" key="1">
    <citation type="journal article" date="2022" name="bioRxiv">
        <title>Sequencing and chromosome-scale assembly of the giantPleurodeles waltlgenome.</title>
        <authorList>
            <person name="Brown T."/>
            <person name="Elewa A."/>
            <person name="Iarovenko S."/>
            <person name="Subramanian E."/>
            <person name="Araus A.J."/>
            <person name="Petzold A."/>
            <person name="Susuki M."/>
            <person name="Suzuki K.-i.T."/>
            <person name="Hayashi T."/>
            <person name="Toyoda A."/>
            <person name="Oliveira C."/>
            <person name="Osipova E."/>
            <person name="Leigh N.D."/>
            <person name="Simon A."/>
            <person name="Yun M.H."/>
        </authorList>
    </citation>
    <scope>NUCLEOTIDE SEQUENCE</scope>
    <source>
        <strain evidence="2">20211129_DDA</strain>
        <tissue evidence="2">Liver</tissue>
    </source>
</reference>
<gene>
    <name evidence="2" type="ORF">NDU88_007469</name>
</gene>
<organism evidence="2 3">
    <name type="scientific">Pleurodeles waltl</name>
    <name type="common">Iberian ribbed newt</name>
    <dbReference type="NCBI Taxonomy" id="8319"/>
    <lineage>
        <taxon>Eukaryota</taxon>
        <taxon>Metazoa</taxon>
        <taxon>Chordata</taxon>
        <taxon>Craniata</taxon>
        <taxon>Vertebrata</taxon>
        <taxon>Euteleostomi</taxon>
        <taxon>Amphibia</taxon>
        <taxon>Batrachia</taxon>
        <taxon>Caudata</taxon>
        <taxon>Salamandroidea</taxon>
        <taxon>Salamandridae</taxon>
        <taxon>Pleurodelinae</taxon>
        <taxon>Pleurodeles</taxon>
    </lineage>
</organism>
<sequence>MDLLCLVREVSLPSRSPSLSSLLYRLTVVPGQSSGANATGERPPTDGPRWRPVRGGRRTVHAPAAVGASLWAQIGAPHVCGAPDGGGVKSPTRVGLAWCVVLYA</sequence>
<keyword evidence="3" id="KW-1185">Reference proteome</keyword>
<comment type="caution">
    <text evidence="2">The sequence shown here is derived from an EMBL/GenBank/DDBJ whole genome shotgun (WGS) entry which is preliminary data.</text>
</comment>
<evidence type="ECO:0000256" key="1">
    <source>
        <dbReference type="SAM" id="MobiDB-lite"/>
    </source>
</evidence>